<dbReference type="Proteomes" id="UP000823900">
    <property type="component" value="Unassembled WGS sequence"/>
</dbReference>
<dbReference type="EMBL" id="DWZA01000109">
    <property type="protein sequence ID" value="HJA72580.1"/>
    <property type="molecule type" value="Genomic_DNA"/>
</dbReference>
<comment type="caution">
    <text evidence="1">The sequence shown here is derived from an EMBL/GenBank/DDBJ whole genome shotgun (WGS) entry which is preliminary data.</text>
</comment>
<dbReference type="AlphaFoldDB" id="A0A9D2KQK4"/>
<dbReference type="InterPro" id="IPR024532">
    <property type="entry name" value="DUF3830"/>
</dbReference>
<dbReference type="Pfam" id="PF12903">
    <property type="entry name" value="DUF3830"/>
    <property type="match status" value="1"/>
</dbReference>
<accession>A0A9D2KQK4</accession>
<reference evidence="1" key="2">
    <citation type="submission" date="2021-04" db="EMBL/GenBank/DDBJ databases">
        <authorList>
            <person name="Gilroy R."/>
        </authorList>
    </citation>
    <scope>NUCLEOTIDE SEQUENCE</scope>
    <source>
        <strain evidence="1">CHK178-16964</strain>
    </source>
</reference>
<sequence>MKKVKMTSGKFTFIARLEEEKSPVTCKWLLDRLPWDAKMIQVIWSGKACFMPLEDWAHGLPDEYMTRIPSKGEIIVYPGNVPHLQWDGEFFMSCGPCSIATQMGHLYGNLVLTITEGLEDLEEFSTIVQRKGEQTLHIELMEE</sequence>
<gene>
    <name evidence="1" type="ORF">IAA07_13570</name>
</gene>
<organism evidence="1 2">
    <name type="scientific">Candidatus Lachnoclostridium stercoravium</name>
    <dbReference type="NCBI Taxonomy" id="2838633"/>
    <lineage>
        <taxon>Bacteria</taxon>
        <taxon>Bacillati</taxon>
        <taxon>Bacillota</taxon>
        <taxon>Clostridia</taxon>
        <taxon>Lachnospirales</taxon>
        <taxon>Lachnospiraceae</taxon>
    </lineage>
</organism>
<protein>
    <submittedName>
        <fullName evidence="1">DUF3830 family protein</fullName>
    </submittedName>
</protein>
<dbReference type="Gene3D" id="2.40.100.20">
    <property type="match status" value="1"/>
</dbReference>
<name>A0A9D2KQK4_9FIRM</name>
<evidence type="ECO:0000313" key="1">
    <source>
        <dbReference type="EMBL" id="HJA72580.1"/>
    </source>
</evidence>
<proteinExistence type="predicted"/>
<evidence type="ECO:0000313" key="2">
    <source>
        <dbReference type="Proteomes" id="UP000823900"/>
    </source>
</evidence>
<reference evidence="1" key="1">
    <citation type="journal article" date="2021" name="PeerJ">
        <title>Extensive microbial diversity within the chicken gut microbiome revealed by metagenomics and culture.</title>
        <authorList>
            <person name="Gilroy R."/>
            <person name="Ravi A."/>
            <person name="Getino M."/>
            <person name="Pursley I."/>
            <person name="Horton D.L."/>
            <person name="Alikhan N.F."/>
            <person name="Baker D."/>
            <person name="Gharbi K."/>
            <person name="Hall N."/>
            <person name="Watson M."/>
            <person name="Adriaenssens E.M."/>
            <person name="Foster-Nyarko E."/>
            <person name="Jarju S."/>
            <person name="Secka A."/>
            <person name="Antonio M."/>
            <person name="Oren A."/>
            <person name="Chaudhuri R.R."/>
            <person name="La Ragione R."/>
            <person name="Hildebrand F."/>
            <person name="Pallen M.J."/>
        </authorList>
    </citation>
    <scope>NUCLEOTIDE SEQUENCE</scope>
    <source>
        <strain evidence="1">CHK178-16964</strain>
    </source>
</reference>